<protein>
    <recommendedName>
        <fullName evidence="4">MORN repeat-containing protein 3</fullName>
    </recommendedName>
</protein>
<comment type="subcellular location">
    <subcellularLocation>
        <location evidence="1">Cytoplasmic vesicle</location>
        <location evidence="1">Secretory vesicle</location>
        <location evidence="1">Acrosome</location>
    </subcellularLocation>
</comment>
<dbReference type="OrthoDB" id="270720at2759"/>
<accession>A0A8S4RPH5</accession>
<dbReference type="PANTHER" id="PTHR46511">
    <property type="entry name" value="MORN REPEAT-CONTAINING PROTEIN 3"/>
    <property type="match status" value="1"/>
</dbReference>
<dbReference type="PANTHER" id="PTHR46511:SF1">
    <property type="entry name" value="MORN REPEAT-CONTAINING PROTEIN 3"/>
    <property type="match status" value="1"/>
</dbReference>
<dbReference type="GO" id="GO:0001669">
    <property type="term" value="C:acrosomal vesicle"/>
    <property type="evidence" value="ECO:0007669"/>
    <property type="project" value="UniProtKB-SubCell"/>
</dbReference>
<evidence type="ECO:0000256" key="4">
    <source>
        <dbReference type="ARBA" id="ARBA00039854"/>
    </source>
</evidence>
<comment type="caution">
    <text evidence="6">The sequence shown here is derived from an EMBL/GenBank/DDBJ whole genome shotgun (WGS) entry which is preliminary data.</text>
</comment>
<proteinExistence type="predicted"/>
<dbReference type="InterPro" id="IPR052472">
    <property type="entry name" value="MORN3"/>
</dbReference>
<evidence type="ECO:0000256" key="3">
    <source>
        <dbReference type="ARBA" id="ARBA00023329"/>
    </source>
</evidence>
<dbReference type="EMBL" id="CAKXAJ010025483">
    <property type="protein sequence ID" value="CAH2240215.1"/>
    <property type="molecule type" value="Genomic_DNA"/>
</dbReference>
<gene>
    <name evidence="6" type="primary">jg1777</name>
    <name evidence="6" type="ORF">PAEG_LOCUS16820</name>
</gene>
<organism evidence="6 7">
    <name type="scientific">Pararge aegeria aegeria</name>
    <dbReference type="NCBI Taxonomy" id="348720"/>
    <lineage>
        <taxon>Eukaryota</taxon>
        <taxon>Metazoa</taxon>
        <taxon>Ecdysozoa</taxon>
        <taxon>Arthropoda</taxon>
        <taxon>Hexapoda</taxon>
        <taxon>Insecta</taxon>
        <taxon>Pterygota</taxon>
        <taxon>Neoptera</taxon>
        <taxon>Endopterygota</taxon>
        <taxon>Lepidoptera</taxon>
        <taxon>Glossata</taxon>
        <taxon>Ditrysia</taxon>
        <taxon>Papilionoidea</taxon>
        <taxon>Nymphalidae</taxon>
        <taxon>Satyrinae</taxon>
        <taxon>Satyrini</taxon>
        <taxon>Parargina</taxon>
        <taxon>Pararge</taxon>
    </lineage>
</organism>
<keyword evidence="3" id="KW-0968">Cytoplasmic vesicle</keyword>
<evidence type="ECO:0000313" key="7">
    <source>
        <dbReference type="Proteomes" id="UP000838756"/>
    </source>
</evidence>
<dbReference type="Proteomes" id="UP000838756">
    <property type="component" value="Unassembled WGS sequence"/>
</dbReference>
<dbReference type="Pfam" id="PF02493">
    <property type="entry name" value="MORN"/>
    <property type="match status" value="5"/>
</dbReference>
<dbReference type="Gene3D" id="2.20.110.10">
    <property type="entry name" value="Histone H3 K4-specific methyltransferase SET7/9 N-terminal domain"/>
    <property type="match status" value="2"/>
</dbReference>
<keyword evidence="2" id="KW-0677">Repeat</keyword>
<name>A0A8S4RPH5_9NEOP</name>
<comment type="function">
    <text evidence="5">Assembles a suppression complex (suppresome) by tethering SIRT1 and MDM2 to regulate composite modifications of p53/TP53. Confers both deacetylation-mediated functional inactivation, by SIRT1, and ubiquitination-dependent degradation, by MDM2, of p53/TP53, promoting a proliferative and cell survival behaviors. May play a role in the regulation of spermatogenesis.</text>
</comment>
<dbReference type="SUPFAM" id="SSF82185">
    <property type="entry name" value="Histone H3 K4-specific methyltransferase SET7/9 N-terminal domain"/>
    <property type="match status" value="2"/>
</dbReference>
<dbReference type="SMART" id="SM00698">
    <property type="entry name" value="MORN"/>
    <property type="match status" value="5"/>
</dbReference>
<dbReference type="AlphaFoldDB" id="A0A8S4RPH5"/>
<evidence type="ECO:0000256" key="2">
    <source>
        <dbReference type="ARBA" id="ARBA00022737"/>
    </source>
</evidence>
<keyword evidence="7" id="KW-1185">Reference proteome</keyword>
<evidence type="ECO:0000313" key="6">
    <source>
        <dbReference type="EMBL" id="CAH2240215.1"/>
    </source>
</evidence>
<dbReference type="InterPro" id="IPR003409">
    <property type="entry name" value="MORN"/>
</dbReference>
<sequence length="255" mass="29970">MPFYHKPKTFKPLLLAAEKKSIKNGIHHAIFTSRFDKYVGDWKDDLKEGKGLFLTITGKLYEGDWHEGFRHGFGVLSHRLQNGTFYLEYRGEWVRGKPEGVGWRYYENNDVYFGFWKRGQWHGYGKMWYKNGTYYVGYWNMSKREGLENGNRYEGHWENDVKNGLGRFYHLHTGQLQEGIWDRGICVKSKVSDIVTRQFCDFPTEYAIPPVNISYLFFKIAGSSTDHLVLFPELLSGPYRVLQNILSSRYLSVQT</sequence>
<evidence type="ECO:0000256" key="1">
    <source>
        <dbReference type="ARBA" id="ARBA00004218"/>
    </source>
</evidence>
<reference evidence="6" key="1">
    <citation type="submission" date="2022-03" db="EMBL/GenBank/DDBJ databases">
        <authorList>
            <person name="Lindestad O."/>
        </authorList>
    </citation>
    <scope>NUCLEOTIDE SEQUENCE</scope>
</reference>
<evidence type="ECO:0000256" key="5">
    <source>
        <dbReference type="ARBA" id="ARBA00045851"/>
    </source>
</evidence>